<sequence length="89" mass="9419">MRPTVVLLAGSALLALPASPLRAQSPVAAAAASSADSAADPIQGLVARLDLERYKRTIKSLTQFGDRRQGTARNRAALDWIEAQLNSYG</sequence>
<evidence type="ECO:0000256" key="1">
    <source>
        <dbReference type="SAM" id="SignalP"/>
    </source>
</evidence>
<gene>
    <name evidence="2" type="ORF">AVDCRST_MAG11-1846</name>
</gene>
<evidence type="ECO:0000313" key="2">
    <source>
        <dbReference type="EMBL" id="CAA9317476.1"/>
    </source>
</evidence>
<feature type="chain" id="PRO_5026750301" description="Peptidase M28" evidence="1">
    <location>
        <begin position="24"/>
        <end position="89"/>
    </location>
</feature>
<dbReference type="Gene3D" id="3.40.630.10">
    <property type="entry name" value="Zn peptidases"/>
    <property type="match status" value="1"/>
</dbReference>
<evidence type="ECO:0008006" key="3">
    <source>
        <dbReference type="Google" id="ProtNLM"/>
    </source>
</evidence>
<keyword evidence="1" id="KW-0732">Signal</keyword>
<protein>
    <recommendedName>
        <fullName evidence="3">Peptidase M28</fullName>
    </recommendedName>
</protein>
<feature type="signal peptide" evidence="1">
    <location>
        <begin position="1"/>
        <end position="23"/>
    </location>
</feature>
<reference evidence="2" key="1">
    <citation type="submission" date="2020-02" db="EMBL/GenBank/DDBJ databases">
        <authorList>
            <person name="Meier V. D."/>
        </authorList>
    </citation>
    <scope>NUCLEOTIDE SEQUENCE</scope>
    <source>
        <strain evidence="2">AVDCRST_MAG11</strain>
    </source>
</reference>
<name>A0A6J4KXU8_9BACT</name>
<proteinExistence type="predicted"/>
<dbReference type="SUPFAM" id="SSF53187">
    <property type="entry name" value="Zn-dependent exopeptidases"/>
    <property type="match status" value="1"/>
</dbReference>
<accession>A0A6J4KXU8</accession>
<dbReference type="AlphaFoldDB" id="A0A6J4KXU8"/>
<dbReference type="EMBL" id="CADCTU010000425">
    <property type="protein sequence ID" value="CAA9317476.1"/>
    <property type="molecule type" value="Genomic_DNA"/>
</dbReference>
<organism evidence="2">
    <name type="scientific">uncultured Gemmatimonadaceae bacterium</name>
    <dbReference type="NCBI Taxonomy" id="246130"/>
    <lineage>
        <taxon>Bacteria</taxon>
        <taxon>Pseudomonadati</taxon>
        <taxon>Gemmatimonadota</taxon>
        <taxon>Gemmatimonadia</taxon>
        <taxon>Gemmatimonadales</taxon>
        <taxon>Gemmatimonadaceae</taxon>
        <taxon>environmental samples</taxon>
    </lineage>
</organism>
<feature type="non-terminal residue" evidence="2">
    <location>
        <position position="89"/>
    </location>
</feature>